<feature type="compositionally biased region" description="Polar residues" evidence="1">
    <location>
        <begin position="274"/>
        <end position="300"/>
    </location>
</feature>
<sequence length="362" mass="38434">MDEIDVDNLTSVQLALWVYLVKHKLTPSDAHSWAQDTTKITPVADLWRKQTKRTDSNEQIRNMSTSILCMAVKQGLIHQSPDGLQAWDQSISSCTSGKQLQESIRQGKVKKTQAATKKNRQEGDKQRKGKGPTKAANTKATPSMQAAKGQETSASTVKTAEGTMKNQQQQVDEAKGNGAETGTSSNAAASAPETNRQDVTTASTPSKNSSPNPNATEQSESTQDAPYIVLGEKSVKQGSGTAKPNTAGQASPSHITSANNTTTTTTPRTPQPTFEPQKSIPSLQAQPTTAASSSNSQSGEQGPKADIQRNLKKQGQLLMLLAAGKLDDAGNRRLQQLQAEFQAATKAGAMGPAPTSKKDGKP</sequence>
<name>A0ABR1NNH1_DIAER</name>
<feature type="compositionally biased region" description="Low complexity" evidence="1">
    <location>
        <begin position="200"/>
        <end position="216"/>
    </location>
</feature>
<reference evidence="2 3" key="1">
    <citation type="submission" date="2024-02" db="EMBL/GenBank/DDBJ databases">
        <title>De novo assembly and annotation of 12 fungi associated with fruit tree decline syndrome in Ontario, Canada.</title>
        <authorList>
            <person name="Sulman M."/>
            <person name="Ellouze W."/>
            <person name="Ilyukhin E."/>
        </authorList>
    </citation>
    <scope>NUCLEOTIDE SEQUENCE [LARGE SCALE GENOMIC DNA]</scope>
    <source>
        <strain evidence="2 3">M169</strain>
    </source>
</reference>
<gene>
    <name evidence="2" type="ORF">SLS63_013446</name>
</gene>
<evidence type="ECO:0000256" key="1">
    <source>
        <dbReference type="SAM" id="MobiDB-lite"/>
    </source>
</evidence>
<organism evidence="2 3">
    <name type="scientific">Diaporthe eres</name>
    <name type="common">Phomopsis oblonga</name>
    <dbReference type="NCBI Taxonomy" id="83184"/>
    <lineage>
        <taxon>Eukaryota</taxon>
        <taxon>Fungi</taxon>
        <taxon>Dikarya</taxon>
        <taxon>Ascomycota</taxon>
        <taxon>Pezizomycotina</taxon>
        <taxon>Sordariomycetes</taxon>
        <taxon>Sordariomycetidae</taxon>
        <taxon>Diaporthales</taxon>
        <taxon>Diaporthaceae</taxon>
        <taxon>Diaporthe</taxon>
        <taxon>Diaporthe eres species complex</taxon>
    </lineage>
</organism>
<keyword evidence="3" id="KW-1185">Reference proteome</keyword>
<feature type="compositionally biased region" description="Low complexity" evidence="1">
    <location>
        <begin position="261"/>
        <end position="272"/>
    </location>
</feature>
<comment type="caution">
    <text evidence="2">The sequence shown here is derived from an EMBL/GenBank/DDBJ whole genome shotgun (WGS) entry which is preliminary data.</text>
</comment>
<accession>A0ABR1NNH1</accession>
<evidence type="ECO:0000313" key="2">
    <source>
        <dbReference type="EMBL" id="KAK7708676.1"/>
    </source>
</evidence>
<protein>
    <submittedName>
        <fullName evidence="2">Uncharacterized protein</fullName>
    </submittedName>
</protein>
<dbReference type="EMBL" id="JAKNSF020000181">
    <property type="protein sequence ID" value="KAK7708676.1"/>
    <property type="molecule type" value="Genomic_DNA"/>
</dbReference>
<feature type="compositionally biased region" description="Polar residues" evidence="1">
    <location>
        <begin position="180"/>
        <end position="199"/>
    </location>
</feature>
<dbReference type="Proteomes" id="UP001430848">
    <property type="component" value="Unassembled WGS sequence"/>
</dbReference>
<evidence type="ECO:0000313" key="3">
    <source>
        <dbReference type="Proteomes" id="UP001430848"/>
    </source>
</evidence>
<feature type="compositionally biased region" description="Polar residues" evidence="1">
    <location>
        <begin position="236"/>
        <end position="260"/>
    </location>
</feature>
<feature type="compositionally biased region" description="Polar residues" evidence="1">
    <location>
        <begin position="135"/>
        <end position="171"/>
    </location>
</feature>
<proteinExistence type="predicted"/>
<feature type="region of interest" description="Disordered" evidence="1">
    <location>
        <begin position="98"/>
        <end position="310"/>
    </location>
</feature>